<dbReference type="AlphaFoldDB" id="A0A238XNQ7"/>
<accession>A0A238XNQ7</accession>
<proteinExistence type="predicted"/>
<name>A0A238XNQ7_9BACT</name>
<dbReference type="Proteomes" id="UP000198310">
    <property type="component" value="Unassembled WGS sequence"/>
</dbReference>
<protein>
    <submittedName>
        <fullName evidence="1">Uncharacterized protein</fullName>
    </submittedName>
</protein>
<keyword evidence="2" id="KW-1185">Reference proteome</keyword>
<evidence type="ECO:0000313" key="2">
    <source>
        <dbReference type="Proteomes" id="UP000198310"/>
    </source>
</evidence>
<evidence type="ECO:0000313" key="1">
    <source>
        <dbReference type="EMBL" id="SNR59639.1"/>
    </source>
</evidence>
<gene>
    <name evidence="1" type="ORF">SAMN06269173_104205</name>
</gene>
<reference evidence="2" key="1">
    <citation type="submission" date="2017-06" db="EMBL/GenBank/DDBJ databases">
        <authorList>
            <person name="Varghese N."/>
            <person name="Submissions S."/>
        </authorList>
    </citation>
    <scope>NUCLEOTIDE SEQUENCE [LARGE SCALE GENOMIC DNA]</scope>
    <source>
        <strain evidence="2">DSM 28041</strain>
    </source>
</reference>
<dbReference type="EMBL" id="FZNS01000004">
    <property type="protein sequence ID" value="SNR59639.1"/>
    <property type="molecule type" value="Genomic_DNA"/>
</dbReference>
<organism evidence="1 2">
    <name type="scientific">Hymenobacter mucosus</name>
    <dbReference type="NCBI Taxonomy" id="1411120"/>
    <lineage>
        <taxon>Bacteria</taxon>
        <taxon>Pseudomonadati</taxon>
        <taxon>Bacteroidota</taxon>
        <taxon>Cytophagia</taxon>
        <taxon>Cytophagales</taxon>
        <taxon>Hymenobacteraceae</taxon>
        <taxon>Hymenobacter</taxon>
    </lineage>
</organism>
<sequence length="86" mass="9734">MFAITEVPIPCLYLHRNLGNGLDAARYCSNVTIVFSECPSVRAAKPDRLLRFVLNEVASLALLRFQRMPGGGWYFSCAVFPERKLR</sequence>